<dbReference type="Proteomes" id="UP000729402">
    <property type="component" value="Unassembled WGS sequence"/>
</dbReference>
<dbReference type="EMBL" id="JAAALK010000282">
    <property type="protein sequence ID" value="KAG8077352.1"/>
    <property type="molecule type" value="Genomic_DNA"/>
</dbReference>
<organism evidence="1 2">
    <name type="scientific">Zizania palustris</name>
    <name type="common">Northern wild rice</name>
    <dbReference type="NCBI Taxonomy" id="103762"/>
    <lineage>
        <taxon>Eukaryota</taxon>
        <taxon>Viridiplantae</taxon>
        <taxon>Streptophyta</taxon>
        <taxon>Embryophyta</taxon>
        <taxon>Tracheophyta</taxon>
        <taxon>Spermatophyta</taxon>
        <taxon>Magnoliopsida</taxon>
        <taxon>Liliopsida</taxon>
        <taxon>Poales</taxon>
        <taxon>Poaceae</taxon>
        <taxon>BOP clade</taxon>
        <taxon>Oryzoideae</taxon>
        <taxon>Oryzeae</taxon>
        <taxon>Zizaniinae</taxon>
        <taxon>Zizania</taxon>
    </lineage>
</organism>
<evidence type="ECO:0000313" key="2">
    <source>
        <dbReference type="Proteomes" id="UP000729402"/>
    </source>
</evidence>
<sequence length="115" mass="12084">MWDLEDLLSKLNPMAEEFVTPSLTATYSPAYGGGFMPVASPTGHGFVFGFPADVGERVGHGIVGEGPTLSGRGACAPPRISARAPRALRRVLRLALAELHWYGPFQLLSASGCAG</sequence>
<keyword evidence="2" id="KW-1185">Reference proteome</keyword>
<reference evidence="1" key="1">
    <citation type="journal article" date="2021" name="bioRxiv">
        <title>Whole Genome Assembly and Annotation of Northern Wild Rice, Zizania palustris L., Supports a Whole Genome Duplication in the Zizania Genus.</title>
        <authorList>
            <person name="Haas M."/>
            <person name="Kono T."/>
            <person name="Macchietto M."/>
            <person name="Millas R."/>
            <person name="McGilp L."/>
            <person name="Shao M."/>
            <person name="Duquette J."/>
            <person name="Hirsch C.N."/>
            <person name="Kimball J."/>
        </authorList>
    </citation>
    <scope>NUCLEOTIDE SEQUENCE</scope>
    <source>
        <tissue evidence="1">Fresh leaf tissue</tissue>
    </source>
</reference>
<evidence type="ECO:0000313" key="1">
    <source>
        <dbReference type="EMBL" id="KAG8077352.1"/>
    </source>
</evidence>
<dbReference type="OrthoDB" id="7763451at2759"/>
<name>A0A8J5SZS6_ZIZPA</name>
<comment type="caution">
    <text evidence="1">The sequence shown here is derived from an EMBL/GenBank/DDBJ whole genome shotgun (WGS) entry which is preliminary data.</text>
</comment>
<protein>
    <submittedName>
        <fullName evidence="1">Uncharacterized protein</fullName>
    </submittedName>
</protein>
<gene>
    <name evidence="1" type="ORF">GUJ93_ZPchr0007g4048</name>
</gene>
<reference evidence="1" key="2">
    <citation type="submission" date="2021-02" db="EMBL/GenBank/DDBJ databases">
        <authorList>
            <person name="Kimball J.A."/>
            <person name="Haas M.W."/>
            <person name="Macchietto M."/>
            <person name="Kono T."/>
            <person name="Duquette J."/>
            <person name="Shao M."/>
        </authorList>
    </citation>
    <scope>NUCLEOTIDE SEQUENCE</scope>
    <source>
        <tissue evidence="1">Fresh leaf tissue</tissue>
    </source>
</reference>
<accession>A0A8J5SZS6</accession>
<proteinExistence type="predicted"/>
<dbReference type="AlphaFoldDB" id="A0A8J5SZS6"/>